<gene>
    <name evidence="7" type="primary">murE</name>
    <name evidence="12" type="ORF">O6P33_12945</name>
</gene>
<dbReference type="GO" id="GO:0008765">
    <property type="term" value="F:UDP-N-acetylmuramoylalanyl-D-glutamate-2,6-diaminopimelate ligase activity"/>
    <property type="evidence" value="ECO:0007669"/>
    <property type="project" value="UniProtKB-UniRule"/>
</dbReference>
<dbReference type="Pfam" id="PF01225">
    <property type="entry name" value="Mur_ligase"/>
    <property type="match status" value="1"/>
</dbReference>
<feature type="domain" description="Mur ligase N-terminal catalytic" evidence="9">
    <location>
        <begin position="18"/>
        <end position="94"/>
    </location>
</feature>
<keyword evidence="13" id="KW-1185">Reference proteome</keyword>
<feature type="binding site" evidence="7">
    <location>
        <position position="183"/>
    </location>
    <ligand>
        <name>UDP-N-acetyl-alpha-D-muramoyl-L-alanyl-D-glutamate</name>
        <dbReference type="ChEBI" id="CHEBI:83900"/>
    </ligand>
</feature>
<feature type="binding site" evidence="7">
    <location>
        <position position="455"/>
    </location>
    <ligand>
        <name>meso-2,6-diaminopimelate</name>
        <dbReference type="ChEBI" id="CHEBI:57791"/>
    </ligand>
</feature>
<comment type="caution">
    <text evidence="7">Lacks conserved residue(s) required for the propagation of feature annotation.</text>
</comment>
<name>A0AAE9VPP2_9GAMM</name>
<evidence type="ECO:0000256" key="4">
    <source>
        <dbReference type="ARBA" id="ARBA00022984"/>
    </source>
</evidence>
<dbReference type="InterPro" id="IPR036615">
    <property type="entry name" value="Mur_ligase_C_dom_sf"/>
</dbReference>
<keyword evidence="7 12" id="KW-0436">Ligase</keyword>
<comment type="catalytic activity">
    <reaction evidence="7">
        <text>UDP-N-acetyl-alpha-D-muramoyl-L-alanyl-D-glutamate + meso-2,6-diaminopimelate + ATP = UDP-N-acetyl-alpha-D-muramoyl-L-alanyl-gamma-D-glutamyl-meso-2,6-diaminopimelate + ADP + phosphate + H(+)</text>
        <dbReference type="Rhea" id="RHEA:23676"/>
        <dbReference type="ChEBI" id="CHEBI:15378"/>
        <dbReference type="ChEBI" id="CHEBI:30616"/>
        <dbReference type="ChEBI" id="CHEBI:43474"/>
        <dbReference type="ChEBI" id="CHEBI:57791"/>
        <dbReference type="ChEBI" id="CHEBI:83900"/>
        <dbReference type="ChEBI" id="CHEBI:83905"/>
        <dbReference type="ChEBI" id="CHEBI:456216"/>
        <dbReference type="EC" id="6.3.2.13"/>
    </reaction>
</comment>
<dbReference type="PANTHER" id="PTHR23135">
    <property type="entry name" value="MUR LIGASE FAMILY MEMBER"/>
    <property type="match status" value="1"/>
</dbReference>
<sequence>MAIPLNKLFAQAPSANLIRELTLDSRKVRPGDLFLAVDGLEQDGRDYIGDAVARGAAAVVYEAAGAPAMQDSEALLLPVHNLQAQLSEIAGRFYGEPSRMLRVVGVTGTNGKTSVTQLLAQASDLLGQPCGLIGTLGNGFYGNLASGRFTTPDPLTVQATLADLKNAGAKVVAMEVSSHGLAQQRISAVTVAVAVLTNLTRDHLDYHGSMQAYAQAKASLFNWPELRTAVLNIDDEFGRELATQTSATRVISYSLTDSSASIYCRNTRFSNSGIEAEVVTAQGEGNLSSHLLGRFNLSNLLAVIGALLALGHSLEQALAVIPKLQSPAGRMQVLGGAQCPAVVVDYAHTPDALEQVLTALRPHVGANGRLLCLFGCGGERDIGKRVLMAEVAERLADAVLVTDDNPRGEDPAAIRAQILQGFSAQAAVTEVAGRAAAIAQFVAQANAGDVIVLAGKGHEDYQEINQQREHFSDIEQAEQALAAWQVAHV</sequence>
<evidence type="ECO:0000259" key="10">
    <source>
        <dbReference type="Pfam" id="PF02875"/>
    </source>
</evidence>
<dbReference type="GO" id="GO:0000287">
    <property type="term" value="F:magnesium ion binding"/>
    <property type="evidence" value="ECO:0007669"/>
    <property type="project" value="UniProtKB-UniRule"/>
</dbReference>
<dbReference type="EC" id="6.3.2.13" evidence="7"/>
<feature type="binding site" evidence="7">
    <location>
        <begin position="108"/>
        <end position="114"/>
    </location>
    <ligand>
        <name>ATP</name>
        <dbReference type="ChEBI" id="CHEBI:30616"/>
    </ligand>
</feature>
<dbReference type="NCBIfam" id="TIGR01085">
    <property type="entry name" value="murE"/>
    <property type="match status" value="1"/>
</dbReference>
<comment type="function">
    <text evidence="7">Catalyzes the addition of meso-diaminopimelic acid to the nucleotide precursor UDP-N-acetylmuramoyl-L-alanyl-D-glutamate (UMAG) in the biosynthesis of bacterial cell-wall peptidoglycan.</text>
</comment>
<evidence type="ECO:0000259" key="9">
    <source>
        <dbReference type="Pfam" id="PF01225"/>
    </source>
</evidence>
<dbReference type="InterPro" id="IPR035911">
    <property type="entry name" value="MurE/MurF_N"/>
</dbReference>
<keyword evidence="7" id="KW-0963">Cytoplasm</keyword>
<dbReference type="InterPro" id="IPR004101">
    <property type="entry name" value="Mur_ligase_C"/>
</dbReference>
<evidence type="ECO:0000256" key="3">
    <source>
        <dbReference type="ARBA" id="ARBA00022960"/>
    </source>
</evidence>
<dbReference type="HAMAP" id="MF_00208">
    <property type="entry name" value="MurE"/>
    <property type="match status" value="1"/>
</dbReference>
<dbReference type="InterPro" id="IPR036565">
    <property type="entry name" value="Mur-like_cat_sf"/>
</dbReference>
<keyword evidence="5 7" id="KW-0131">Cell cycle</keyword>
<dbReference type="GO" id="GO:0008360">
    <property type="term" value="P:regulation of cell shape"/>
    <property type="evidence" value="ECO:0007669"/>
    <property type="project" value="UniProtKB-KW"/>
</dbReference>
<feature type="binding site" evidence="7">
    <location>
        <position position="185"/>
    </location>
    <ligand>
        <name>UDP-N-acetyl-alpha-D-muramoyl-L-alanyl-D-glutamate</name>
        <dbReference type="ChEBI" id="CHEBI:83900"/>
    </ligand>
</feature>
<keyword evidence="7" id="KW-0067">ATP-binding</keyword>
<feature type="domain" description="Mur ligase C-terminal" evidence="10">
    <location>
        <begin position="329"/>
        <end position="457"/>
    </location>
</feature>
<dbReference type="KEGG" id="dce:O6P33_12945"/>
<evidence type="ECO:0000256" key="8">
    <source>
        <dbReference type="RuleBase" id="RU004135"/>
    </source>
</evidence>
<feature type="binding site" evidence="7">
    <location>
        <position position="380"/>
    </location>
    <ligand>
        <name>meso-2,6-diaminopimelate</name>
        <dbReference type="ChEBI" id="CHEBI:57791"/>
    </ligand>
</feature>
<dbReference type="NCBIfam" id="NF001124">
    <property type="entry name" value="PRK00139.1-2"/>
    <property type="match status" value="1"/>
</dbReference>
<dbReference type="Gene3D" id="3.40.1190.10">
    <property type="entry name" value="Mur-like, catalytic domain"/>
    <property type="match status" value="1"/>
</dbReference>
<feature type="domain" description="Mur ligase central" evidence="11">
    <location>
        <begin position="106"/>
        <end position="306"/>
    </location>
</feature>
<dbReference type="GO" id="GO:0005737">
    <property type="term" value="C:cytoplasm"/>
    <property type="evidence" value="ECO:0007669"/>
    <property type="project" value="UniProtKB-SubCell"/>
</dbReference>
<evidence type="ECO:0000259" key="11">
    <source>
        <dbReference type="Pfam" id="PF08245"/>
    </source>
</evidence>
<keyword evidence="2 7" id="KW-0132">Cell division</keyword>
<dbReference type="PANTHER" id="PTHR23135:SF4">
    <property type="entry name" value="UDP-N-ACETYLMURAMOYL-L-ALANYL-D-GLUTAMATE--2,6-DIAMINOPIMELATE LIGASE MURE HOMOLOG, CHLOROPLASTIC"/>
    <property type="match status" value="1"/>
</dbReference>
<dbReference type="Pfam" id="PF08245">
    <property type="entry name" value="Mur_ligase_M"/>
    <property type="match status" value="1"/>
</dbReference>
<dbReference type="EMBL" id="CP114976">
    <property type="protein sequence ID" value="WBE25232.1"/>
    <property type="molecule type" value="Genomic_DNA"/>
</dbReference>
<feature type="binding site" evidence="7">
    <location>
        <position position="177"/>
    </location>
    <ligand>
        <name>UDP-N-acetyl-alpha-D-muramoyl-L-alanyl-D-glutamate</name>
        <dbReference type="ChEBI" id="CHEBI:83900"/>
    </ligand>
</feature>
<comment type="pathway">
    <text evidence="7 8">Cell wall biogenesis; peptidoglycan biosynthesis.</text>
</comment>
<comment type="cofactor">
    <cofactor evidence="7">
        <name>Mg(2+)</name>
        <dbReference type="ChEBI" id="CHEBI:18420"/>
    </cofactor>
</comment>
<dbReference type="SUPFAM" id="SSF63418">
    <property type="entry name" value="MurE/MurF N-terminal domain"/>
    <property type="match status" value="1"/>
</dbReference>
<dbReference type="Proteomes" id="UP001212189">
    <property type="component" value="Chromosome"/>
</dbReference>
<comment type="similarity">
    <text evidence="1 7">Belongs to the MurCDEF family. MurE subfamily.</text>
</comment>
<protein>
    <recommendedName>
        <fullName evidence="7">UDP-N-acetylmuramoyl-L-alanyl-D-glutamate--2,6-diaminopimelate ligase</fullName>
        <ecNumber evidence="7">6.3.2.13</ecNumber>
    </recommendedName>
    <alternativeName>
        <fullName evidence="7">Meso-A2pm-adding enzyme</fullName>
    </alternativeName>
    <alternativeName>
        <fullName evidence="7">Meso-diaminopimelate-adding enzyme</fullName>
    </alternativeName>
    <alternativeName>
        <fullName evidence="7">UDP-MurNAc-L-Ala-D-Glu:meso-diaminopimelate ligase</fullName>
    </alternativeName>
    <alternativeName>
        <fullName evidence="7">UDP-MurNAc-tripeptide synthetase</fullName>
    </alternativeName>
    <alternativeName>
        <fullName evidence="7">UDP-N-acetylmuramyl-tripeptide synthetase</fullName>
    </alternativeName>
</protein>
<evidence type="ECO:0000256" key="2">
    <source>
        <dbReference type="ARBA" id="ARBA00022618"/>
    </source>
</evidence>
<keyword evidence="3 7" id="KW-0133">Cell shape</keyword>
<dbReference type="RefSeq" id="WP_269818177.1">
    <property type="nucleotide sequence ID" value="NZ_CP114976.1"/>
</dbReference>
<dbReference type="Gene3D" id="3.90.190.20">
    <property type="entry name" value="Mur ligase, C-terminal domain"/>
    <property type="match status" value="1"/>
</dbReference>
<keyword evidence="7" id="KW-0460">Magnesium</keyword>
<comment type="subcellular location">
    <subcellularLocation>
        <location evidence="7 8">Cytoplasm</location>
    </subcellularLocation>
</comment>
<feature type="modified residue" description="N6-carboxylysine" evidence="7">
    <location>
        <position position="217"/>
    </location>
</feature>
<dbReference type="GO" id="GO:0005524">
    <property type="term" value="F:ATP binding"/>
    <property type="evidence" value="ECO:0007669"/>
    <property type="project" value="UniProtKB-UniRule"/>
</dbReference>
<dbReference type="NCBIfam" id="NF001126">
    <property type="entry name" value="PRK00139.1-4"/>
    <property type="match status" value="1"/>
</dbReference>
<evidence type="ECO:0000256" key="6">
    <source>
        <dbReference type="ARBA" id="ARBA00023316"/>
    </source>
</evidence>
<dbReference type="InterPro" id="IPR013221">
    <property type="entry name" value="Mur_ligase_cen"/>
</dbReference>
<feature type="binding site" evidence="7">
    <location>
        <position position="459"/>
    </location>
    <ligand>
        <name>meso-2,6-diaminopimelate</name>
        <dbReference type="ChEBI" id="CHEBI:57791"/>
    </ligand>
</feature>
<evidence type="ECO:0000256" key="5">
    <source>
        <dbReference type="ARBA" id="ARBA00023306"/>
    </source>
</evidence>
<feature type="short sequence motif" description="Meso-diaminopimelate recognition motif" evidence="7">
    <location>
        <begin position="404"/>
        <end position="407"/>
    </location>
</feature>
<organism evidence="12 13">
    <name type="scientific">Denitrificimonas caeni</name>
    <dbReference type="NCBI Taxonomy" id="521720"/>
    <lineage>
        <taxon>Bacteria</taxon>
        <taxon>Pseudomonadati</taxon>
        <taxon>Pseudomonadota</taxon>
        <taxon>Gammaproteobacteria</taxon>
        <taxon>Pseudomonadales</taxon>
        <taxon>Pseudomonadaceae</taxon>
        <taxon>Denitrificimonas</taxon>
    </lineage>
</organism>
<dbReference type="GO" id="GO:0009252">
    <property type="term" value="P:peptidoglycan biosynthetic process"/>
    <property type="evidence" value="ECO:0007669"/>
    <property type="project" value="UniProtKB-UniRule"/>
</dbReference>
<dbReference type="Gene3D" id="3.40.1390.10">
    <property type="entry name" value="MurE/MurF, N-terminal domain"/>
    <property type="match status" value="1"/>
</dbReference>
<dbReference type="GO" id="GO:0051301">
    <property type="term" value="P:cell division"/>
    <property type="evidence" value="ECO:0007669"/>
    <property type="project" value="UniProtKB-KW"/>
</dbReference>
<evidence type="ECO:0000313" key="13">
    <source>
        <dbReference type="Proteomes" id="UP001212189"/>
    </source>
</evidence>
<accession>A0AAE9VPP2</accession>
<feature type="binding site" evidence="7">
    <location>
        <position position="25"/>
    </location>
    <ligand>
        <name>UDP-N-acetyl-alpha-D-muramoyl-L-alanyl-D-glutamate</name>
        <dbReference type="ChEBI" id="CHEBI:83900"/>
    </ligand>
</feature>
<dbReference type="Pfam" id="PF02875">
    <property type="entry name" value="Mur_ligase_C"/>
    <property type="match status" value="1"/>
</dbReference>
<keyword evidence="6 7" id="KW-0961">Cell wall biogenesis/degradation</keyword>
<feature type="binding site" evidence="7">
    <location>
        <position position="23"/>
    </location>
    <ligand>
        <name>UDP-N-acetyl-alpha-D-muramoyl-L-alanyl-D-glutamate</name>
        <dbReference type="ChEBI" id="CHEBI:83900"/>
    </ligand>
</feature>
<keyword evidence="7" id="KW-0547">Nucleotide-binding</keyword>
<keyword evidence="4 7" id="KW-0573">Peptidoglycan synthesis</keyword>
<comment type="PTM">
    <text evidence="7">Carboxylation is probably crucial for Mg(2+) binding and, consequently, for the gamma-phosphate positioning of ATP.</text>
</comment>
<dbReference type="InterPro" id="IPR005761">
    <property type="entry name" value="UDP-N-AcMur-Glu-dNH2Pim_ligase"/>
</dbReference>
<dbReference type="GO" id="GO:0071555">
    <property type="term" value="P:cell wall organization"/>
    <property type="evidence" value="ECO:0007669"/>
    <property type="project" value="UniProtKB-KW"/>
</dbReference>
<evidence type="ECO:0000313" key="12">
    <source>
        <dbReference type="EMBL" id="WBE25232.1"/>
    </source>
</evidence>
<dbReference type="SUPFAM" id="SSF53623">
    <property type="entry name" value="MurD-like peptide ligases, catalytic domain"/>
    <property type="match status" value="1"/>
</dbReference>
<dbReference type="InterPro" id="IPR000713">
    <property type="entry name" value="Mur_ligase_N"/>
</dbReference>
<evidence type="ECO:0000256" key="1">
    <source>
        <dbReference type="ARBA" id="ARBA00005898"/>
    </source>
</evidence>
<reference evidence="12 13" key="1">
    <citation type="submission" date="2022-12" db="EMBL/GenBank/DDBJ databases">
        <title>Coexistence and Characterization of a Novel Tigecycline Resistance gene tet(X) variant and blaNDM-1 in a Pseudomonas caeni Isolate of Chicken Origin.</title>
        <authorList>
            <person name="Lu X."/>
            <person name="Zhang L."/>
            <person name="Li R."/>
            <person name="Wang Z."/>
        </authorList>
    </citation>
    <scope>NUCLEOTIDE SEQUENCE [LARGE SCALE GENOMIC DNA]</scope>
    <source>
        <strain evidence="12 13">CE14</strain>
    </source>
</reference>
<evidence type="ECO:0000256" key="7">
    <source>
        <dbReference type="HAMAP-Rule" id="MF_00208"/>
    </source>
</evidence>
<dbReference type="SUPFAM" id="SSF53244">
    <property type="entry name" value="MurD-like peptide ligases, peptide-binding domain"/>
    <property type="match status" value="1"/>
</dbReference>
<dbReference type="AlphaFoldDB" id="A0AAE9VPP2"/>
<feature type="binding site" evidence="7">
    <location>
        <begin position="150"/>
        <end position="151"/>
    </location>
    <ligand>
        <name>UDP-N-acetyl-alpha-D-muramoyl-L-alanyl-D-glutamate</name>
        <dbReference type="ChEBI" id="CHEBI:83900"/>
    </ligand>
</feature>
<proteinExistence type="inferred from homology"/>
<feature type="binding site" evidence="7">
    <location>
        <begin position="404"/>
        <end position="407"/>
    </location>
    <ligand>
        <name>meso-2,6-diaminopimelate</name>
        <dbReference type="ChEBI" id="CHEBI:57791"/>
    </ligand>
</feature>